<comment type="subcellular location">
    <subcellularLocation>
        <location evidence="1">Nucleus</location>
    </subcellularLocation>
</comment>
<keyword evidence="2" id="KW-0597">Phosphoprotein</keyword>
<dbReference type="Pfam" id="PF00170">
    <property type="entry name" value="bZIP_1"/>
    <property type="match status" value="1"/>
</dbReference>
<keyword evidence="3" id="KW-0938">Abscisic acid signaling pathway</keyword>
<sequence length="397" mass="44583">MALTPTTTANDSIFLFRDLFEPLAATFTSSKFLIQQPSPLAKTTCCSMQRMVSENIAYGNAIQESPVLQPLDHQDQTSKDTPFSPFDGQSSLLSLTLNEIQIKRGKSFGSMNMDEFLANLWNSDDNQVPSQPDQNARPADDHGGVTKQCPKLARQGSFSIPTPLCKKTVDEVWFEIQNEEPQLHISSRIGADHEPPQRQQTLGEITLEDFLVKAGVVQEALAGSSQQKKVTPIQDRNNACLDINFGMGLGYQNLSAGNGFVAYQVFPQDKLGFNVGEAGPNNARNEKCQSIIMELGAQSNKKRMNDGPPEVVVERRQRRMIKNRESAARSRARKQAYTVELEHELNQLKQENAKLKQIVEEIEEKRKDEVMKRKSSKTTEKKDDKLRSIRRTVSLAW</sequence>
<comment type="caution">
    <text evidence="11">The sequence shown here is derived from an EMBL/GenBank/DDBJ whole genome shotgun (WGS) entry which is preliminary data.</text>
</comment>
<evidence type="ECO:0000256" key="3">
    <source>
        <dbReference type="ARBA" id="ARBA00022682"/>
    </source>
</evidence>
<evidence type="ECO:0000259" key="10">
    <source>
        <dbReference type="PROSITE" id="PS50217"/>
    </source>
</evidence>
<dbReference type="GO" id="GO:0009845">
    <property type="term" value="P:seed germination"/>
    <property type="evidence" value="ECO:0007669"/>
    <property type="project" value="UniProtKB-ARBA"/>
</dbReference>
<dbReference type="FunFam" id="1.20.5.170:FF:000060">
    <property type="entry name" value="protein ABSCISIC ACID-INSENSITIVE 5 isoform X1"/>
    <property type="match status" value="1"/>
</dbReference>
<dbReference type="PANTHER" id="PTHR22952:SF395">
    <property type="entry name" value="ABSCISIC ACID-INSENSITIVE 5-LIKE PROTEIN 1"/>
    <property type="match status" value="1"/>
</dbReference>
<dbReference type="GO" id="GO:0009738">
    <property type="term" value="P:abscisic acid-activated signaling pathway"/>
    <property type="evidence" value="ECO:0007669"/>
    <property type="project" value="UniProtKB-KW"/>
</dbReference>
<dbReference type="GO" id="GO:0009414">
    <property type="term" value="P:response to water deprivation"/>
    <property type="evidence" value="ECO:0007669"/>
    <property type="project" value="UniProtKB-ARBA"/>
</dbReference>
<evidence type="ECO:0000256" key="6">
    <source>
        <dbReference type="ARBA" id="ARBA00023163"/>
    </source>
</evidence>
<dbReference type="AlphaFoldDB" id="A0A5N5LGP9"/>
<dbReference type="InterPro" id="IPR004827">
    <property type="entry name" value="bZIP"/>
</dbReference>
<dbReference type="PANTHER" id="PTHR22952">
    <property type="entry name" value="CAMP-RESPONSE ELEMENT BINDING PROTEIN-RELATED"/>
    <property type="match status" value="1"/>
</dbReference>
<evidence type="ECO:0000256" key="2">
    <source>
        <dbReference type="ARBA" id="ARBA00022553"/>
    </source>
</evidence>
<keyword evidence="7" id="KW-0539">Nucleus</keyword>
<keyword evidence="5" id="KW-0238">DNA-binding</keyword>
<feature type="compositionally biased region" description="Polar residues" evidence="9">
    <location>
        <begin position="122"/>
        <end position="134"/>
    </location>
</feature>
<evidence type="ECO:0000256" key="9">
    <source>
        <dbReference type="SAM" id="MobiDB-lite"/>
    </source>
</evidence>
<dbReference type="GO" id="GO:0003700">
    <property type="term" value="F:DNA-binding transcription factor activity"/>
    <property type="evidence" value="ECO:0007669"/>
    <property type="project" value="InterPro"/>
</dbReference>
<dbReference type="SUPFAM" id="SSF57959">
    <property type="entry name" value="Leucine zipper domain"/>
    <property type="match status" value="1"/>
</dbReference>
<keyword evidence="4" id="KW-0805">Transcription regulation</keyword>
<gene>
    <name evidence="11" type="ORF">DKX38_014796</name>
</gene>
<feature type="domain" description="BZIP" evidence="10">
    <location>
        <begin position="313"/>
        <end position="365"/>
    </location>
</feature>
<dbReference type="CDD" id="cd14707">
    <property type="entry name" value="bZIP_plant_BZIP46"/>
    <property type="match status" value="1"/>
</dbReference>
<dbReference type="EMBL" id="VDCV01000009">
    <property type="protein sequence ID" value="KAB5541822.1"/>
    <property type="molecule type" value="Genomic_DNA"/>
</dbReference>
<comment type="similarity">
    <text evidence="8">Belongs to the bZIP family. ABI5 subfamily.</text>
</comment>
<reference evidence="12" key="1">
    <citation type="journal article" date="2019" name="Gigascience">
        <title>De novo genome assembly of the endangered Acer yangbiense, a plant species with extremely small populations endemic to Yunnan Province, China.</title>
        <authorList>
            <person name="Yang J."/>
            <person name="Wariss H.M."/>
            <person name="Tao L."/>
            <person name="Zhang R."/>
            <person name="Yun Q."/>
            <person name="Hollingsworth P."/>
            <person name="Dao Z."/>
            <person name="Luo G."/>
            <person name="Guo H."/>
            <person name="Ma Y."/>
            <person name="Sun W."/>
        </authorList>
    </citation>
    <scope>NUCLEOTIDE SEQUENCE [LARGE SCALE GENOMIC DNA]</scope>
    <source>
        <strain evidence="12">cv. br00</strain>
    </source>
</reference>
<evidence type="ECO:0000313" key="12">
    <source>
        <dbReference type="Proteomes" id="UP000326939"/>
    </source>
</evidence>
<feature type="region of interest" description="Disordered" evidence="9">
    <location>
        <begin position="122"/>
        <end position="147"/>
    </location>
</feature>
<dbReference type="InterPro" id="IPR046347">
    <property type="entry name" value="bZIP_sf"/>
</dbReference>
<name>A0A5N5LGP9_9ROSI</name>
<evidence type="ECO:0000256" key="7">
    <source>
        <dbReference type="ARBA" id="ARBA00023242"/>
    </source>
</evidence>
<dbReference type="GO" id="GO:0009651">
    <property type="term" value="P:response to salt stress"/>
    <property type="evidence" value="ECO:0007669"/>
    <property type="project" value="UniProtKB-ARBA"/>
</dbReference>
<accession>A0A5N5LGP9</accession>
<dbReference type="GO" id="GO:0005634">
    <property type="term" value="C:nucleus"/>
    <property type="evidence" value="ECO:0007669"/>
    <property type="project" value="UniProtKB-SubCell"/>
</dbReference>
<dbReference type="InterPro" id="IPR043452">
    <property type="entry name" value="BZIP46-like"/>
</dbReference>
<feature type="region of interest" description="Disordered" evidence="9">
    <location>
        <begin position="366"/>
        <end position="386"/>
    </location>
</feature>
<evidence type="ECO:0000256" key="1">
    <source>
        <dbReference type="ARBA" id="ARBA00004123"/>
    </source>
</evidence>
<dbReference type="PROSITE" id="PS00036">
    <property type="entry name" value="BZIP_BASIC"/>
    <property type="match status" value="1"/>
</dbReference>
<evidence type="ECO:0000256" key="8">
    <source>
        <dbReference type="ARBA" id="ARBA00061369"/>
    </source>
</evidence>
<evidence type="ECO:0000313" key="11">
    <source>
        <dbReference type="EMBL" id="KAB5541822.1"/>
    </source>
</evidence>
<dbReference type="SMART" id="SM00338">
    <property type="entry name" value="BRLZ"/>
    <property type="match status" value="1"/>
</dbReference>
<keyword evidence="12" id="KW-1185">Reference proteome</keyword>
<dbReference type="Gene3D" id="1.20.5.170">
    <property type="match status" value="1"/>
</dbReference>
<keyword evidence="6" id="KW-0804">Transcription</keyword>
<dbReference type="Proteomes" id="UP000326939">
    <property type="component" value="Chromosome 9"/>
</dbReference>
<evidence type="ECO:0000256" key="5">
    <source>
        <dbReference type="ARBA" id="ARBA00023125"/>
    </source>
</evidence>
<evidence type="ECO:0000256" key="4">
    <source>
        <dbReference type="ARBA" id="ARBA00023015"/>
    </source>
</evidence>
<proteinExistence type="inferred from homology"/>
<protein>
    <recommendedName>
        <fullName evidence="10">BZIP domain-containing protein</fullName>
    </recommendedName>
</protein>
<dbReference type="PROSITE" id="PS50217">
    <property type="entry name" value="BZIP"/>
    <property type="match status" value="1"/>
</dbReference>
<dbReference type="GO" id="GO:0043565">
    <property type="term" value="F:sequence-specific DNA binding"/>
    <property type="evidence" value="ECO:0007669"/>
    <property type="project" value="UniProtKB-ARBA"/>
</dbReference>
<dbReference type="GO" id="GO:0045893">
    <property type="term" value="P:positive regulation of DNA-templated transcription"/>
    <property type="evidence" value="ECO:0007669"/>
    <property type="project" value="InterPro"/>
</dbReference>
<organism evidence="11 12">
    <name type="scientific">Salix brachista</name>
    <dbReference type="NCBI Taxonomy" id="2182728"/>
    <lineage>
        <taxon>Eukaryota</taxon>
        <taxon>Viridiplantae</taxon>
        <taxon>Streptophyta</taxon>
        <taxon>Embryophyta</taxon>
        <taxon>Tracheophyta</taxon>
        <taxon>Spermatophyta</taxon>
        <taxon>Magnoliopsida</taxon>
        <taxon>eudicotyledons</taxon>
        <taxon>Gunneridae</taxon>
        <taxon>Pentapetalae</taxon>
        <taxon>rosids</taxon>
        <taxon>fabids</taxon>
        <taxon>Malpighiales</taxon>
        <taxon>Salicaceae</taxon>
        <taxon>Saliceae</taxon>
        <taxon>Salix</taxon>
    </lineage>
</organism>